<dbReference type="GO" id="GO:0015288">
    <property type="term" value="F:porin activity"/>
    <property type="evidence" value="ECO:0007669"/>
    <property type="project" value="TreeGrafter"/>
</dbReference>
<dbReference type="GO" id="GO:0016020">
    <property type="term" value="C:membrane"/>
    <property type="evidence" value="ECO:0007669"/>
    <property type="project" value="InterPro"/>
</dbReference>
<dbReference type="AlphaFoldDB" id="A0A4R1Q0N3"/>
<feature type="signal peptide" evidence="4">
    <location>
        <begin position="1"/>
        <end position="22"/>
    </location>
</feature>
<sequence>MKRKLQFAITLATAGGIPAATAESGFIEDSTATLQLRNYYFMRDFSDIQGRNQQSKAEEWAQGFILNFKSGYTQGPVGFGLDALALVGVKLDSSRDRTNTGLLPVHDDGEAADEYARLGLTLKTRFSNTELRFGEQTPNLPILAHTDNRLLPQTYQGTTLISREIPGLTLQAGRLNSAKMRNSTDDGEMTALIINDPINPRRLAHVTGDHYNYLGGDYSFNANRTTLSFWQGQLEDIYQQRFYGIKHALPLGAWTLAADIGYYTAQDDGNTDAGSLDNQLLYGLFSAKYKGHTFYAGYQGVYGDDGFLRIGDTLSPLGNELPTYQFSAPDERSWQIRHDFDFASVGLPGLTSTLRYVQGDNVDTGSRGFEGEEWERDLDLAYTIQSGPLKNVSIRWRNAIARSNYASDIDENRIIINYAIKLF</sequence>
<evidence type="ECO:0000256" key="2">
    <source>
        <dbReference type="ARBA" id="ARBA00022448"/>
    </source>
</evidence>
<feature type="chain" id="PRO_5021012886" evidence="4">
    <location>
        <begin position="23"/>
        <end position="423"/>
    </location>
</feature>
<evidence type="ECO:0000256" key="3">
    <source>
        <dbReference type="ARBA" id="ARBA00022729"/>
    </source>
</evidence>
<evidence type="ECO:0000256" key="4">
    <source>
        <dbReference type="SAM" id="SignalP"/>
    </source>
</evidence>
<dbReference type="Pfam" id="PF03573">
    <property type="entry name" value="OprD"/>
    <property type="match status" value="1"/>
</dbReference>
<name>A0A4R1Q0N3_9GAMM</name>
<keyword evidence="3 4" id="KW-0732">Signal</keyword>
<accession>A0A4R1Q0N3</accession>
<dbReference type="Proteomes" id="UP000295169">
    <property type="component" value="Unassembled WGS sequence"/>
</dbReference>
<keyword evidence="2" id="KW-0813">Transport</keyword>
<dbReference type="Gene3D" id="2.40.160.10">
    <property type="entry name" value="Porin"/>
    <property type="match status" value="1"/>
</dbReference>
<dbReference type="EMBL" id="SMMU01000002">
    <property type="protein sequence ID" value="TCL34349.1"/>
    <property type="molecule type" value="Genomic_DNA"/>
</dbReference>
<proteinExistence type="inferred from homology"/>
<organism evidence="5 6">
    <name type="scientific">Azotobacter chroococcum</name>
    <dbReference type="NCBI Taxonomy" id="353"/>
    <lineage>
        <taxon>Bacteria</taxon>
        <taxon>Pseudomonadati</taxon>
        <taxon>Pseudomonadota</taxon>
        <taxon>Gammaproteobacteria</taxon>
        <taxon>Pseudomonadales</taxon>
        <taxon>Pseudomonadaceae</taxon>
        <taxon>Azotobacter</taxon>
    </lineage>
</organism>
<evidence type="ECO:0000313" key="6">
    <source>
        <dbReference type="Proteomes" id="UP000295169"/>
    </source>
</evidence>
<gene>
    <name evidence="5" type="ORF">EV691_102334</name>
</gene>
<comment type="similarity">
    <text evidence="1">Belongs to the outer membrane porin (Opr) (TC 1.B.25) family.</text>
</comment>
<dbReference type="InterPro" id="IPR005318">
    <property type="entry name" value="OM_porin_bac"/>
</dbReference>
<evidence type="ECO:0000256" key="1">
    <source>
        <dbReference type="ARBA" id="ARBA00009075"/>
    </source>
</evidence>
<dbReference type="RefSeq" id="WP_131298804.1">
    <property type="nucleotide sequence ID" value="NZ_JBHLST010000047.1"/>
</dbReference>
<protein>
    <submittedName>
        <fullName evidence="5">Outer membrane OprD family porin</fullName>
    </submittedName>
</protein>
<evidence type="ECO:0000313" key="5">
    <source>
        <dbReference type="EMBL" id="TCL34349.1"/>
    </source>
</evidence>
<dbReference type="InterPro" id="IPR023614">
    <property type="entry name" value="Porin_dom_sf"/>
</dbReference>
<comment type="caution">
    <text evidence="5">The sequence shown here is derived from an EMBL/GenBank/DDBJ whole genome shotgun (WGS) entry which is preliminary data.</text>
</comment>
<reference evidence="5 6" key="1">
    <citation type="submission" date="2019-03" db="EMBL/GenBank/DDBJ databases">
        <title>Genomic Encyclopedia of Type Strains, Phase IV (KMG-IV): sequencing the most valuable type-strain genomes for metagenomic binning, comparative biology and taxonomic classification.</title>
        <authorList>
            <person name="Goeker M."/>
        </authorList>
    </citation>
    <scope>NUCLEOTIDE SEQUENCE [LARGE SCALE GENOMIC DNA]</scope>
    <source>
        <strain evidence="5 6">DSM 2286</strain>
    </source>
</reference>
<dbReference type="PANTHER" id="PTHR34596">
    <property type="entry name" value="CHITOPORIN"/>
    <property type="match status" value="1"/>
</dbReference>
<dbReference type="PANTHER" id="PTHR34596:SF2">
    <property type="entry name" value="CHITOPORIN"/>
    <property type="match status" value="1"/>
</dbReference>